<organism evidence="1 2">
    <name type="scientific">Actinomadura barringtoniae</name>
    <dbReference type="NCBI Taxonomy" id="1427535"/>
    <lineage>
        <taxon>Bacteria</taxon>
        <taxon>Bacillati</taxon>
        <taxon>Actinomycetota</taxon>
        <taxon>Actinomycetes</taxon>
        <taxon>Streptosporangiales</taxon>
        <taxon>Thermomonosporaceae</taxon>
        <taxon>Actinomadura</taxon>
    </lineage>
</organism>
<name>A0A939T3J3_9ACTN</name>
<dbReference type="PANTHER" id="PTHR36221:SF1">
    <property type="entry name" value="DUF742 DOMAIN-CONTAINING PROTEIN"/>
    <property type="match status" value="1"/>
</dbReference>
<dbReference type="Proteomes" id="UP000669179">
    <property type="component" value="Unassembled WGS sequence"/>
</dbReference>
<sequence length="125" mass="13135">MSEADDELWVDDQAGPVVRPFTVARGRTRRTGEALDLIAVVLTAEVPAPDPLTLGPEDEAILELCIRPQSVADIAAALALPVGVVRVLLGDLSDRGLIVVRRPASPSAAPDAGLLREVIDGLRAL</sequence>
<evidence type="ECO:0000313" key="1">
    <source>
        <dbReference type="EMBL" id="MBO2451251.1"/>
    </source>
</evidence>
<comment type="caution">
    <text evidence="1">The sequence shown here is derived from an EMBL/GenBank/DDBJ whole genome shotgun (WGS) entry which is preliminary data.</text>
</comment>
<dbReference type="EMBL" id="JAGEOJ010000012">
    <property type="protein sequence ID" value="MBO2451251.1"/>
    <property type="molecule type" value="Genomic_DNA"/>
</dbReference>
<protein>
    <submittedName>
        <fullName evidence="1">DUF742 domain-containing protein</fullName>
    </submittedName>
</protein>
<dbReference type="PANTHER" id="PTHR36221">
    <property type="entry name" value="DUF742 DOMAIN-CONTAINING PROTEIN"/>
    <property type="match status" value="1"/>
</dbReference>
<gene>
    <name evidence="1" type="ORF">J4573_29450</name>
</gene>
<dbReference type="InterPro" id="IPR007995">
    <property type="entry name" value="DUF742"/>
</dbReference>
<dbReference type="AlphaFoldDB" id="A0A939T3J3"/>
<dbReference type="RefSeq" id="WP_208259132.1">
    <property type="nucleotide sequence ID" value="NZ_JAGEOJ010000012.1"/>
</dbReference>
<evidence type="ECO:0000313" key="2">
    <source>
        <dbReference type="Proteomes" id="UP000669179"/>
    </source>
</evidence>
<reference evidence="1" key="1">
    <citation type="submission" date="2021-03" db="EMBL/GenBank/DDBJ databases">
        <authorList>
            <person name="Kanchanasin P."/>
            <person name="Saeng-In P."/>
            <person name="Phongsopitanun W."/>
            <person name="Yuki M."/>
            <person name="Kudo T."/>
            <person name="Ohkuma M."/>
            <person name="Tanasupawat S."/>
        </authorList>
    </citation>
    <scope>NUCLEOTIDE SEQUENCE</scope>
    <source>
        <strain evidence="1">GKU 128</strain>
    </source>
</reference>
<keyword evidence="2" id="KW-1185">Reference proteome</keyword>
<proteinExistence type="predicted"/>
<dbReference type="Pfam" id="PF05331">
    <property type="entry name" value="DUF742"/>
    <property type="match status" value="1"/>
</dbReference>
<accession>A0A939T3J3</accession>